<evidence type="ECO:0000256" key="16">
    <source>
        <dbReference type="ARBA" id="ARBA00038053"/>
    </source>
</evidence>
<keyword evidence="12" id="KW-0131">Cell cycle</keyword>
<feature type="transmembrane region" description="Helical" evidence="21">
    <location>
        <begin position="229"/>
        <end position="248"/>
    </location>
</feature>
<evidence type="ECO:0000256" key="20">
    <source>
        <dbReference type="ARBA" id="ARBA00049902"/>
    </source>
</evidence>
<evidence type="ECO:0000256" key="21">
    <source>
        <dbReference type="SAM" id="Phobius"/>
    </source>
</evidence>
<evidence type="ECO:0000313" key="22">
    <source>
        <dbReference type="EMBL" id="PIS41981.1"/>
    </source>
</evidence>
<protein>
    <recommendedName>
        <fullName evidence="17">Probable peptidoglycan glycosyltransferase FtsW</fullName>
        <ecNumber evidence="19">2.4.99.28</ecNumber>
    </recommendedName>
    <alternativeName>
        <fullName evidence="18">Cell division protein FtsW</fullName>
    </alternativeName>
    <alternativeName>
        <fullName evidence="15">Cell wall polymerase</fullName>
    </alternativeName>
    <alternativeName>
        <fullName evidence="14">Peptidoglycan polymerase</fullName>
    </alternativeName>
</protein>
<dbReference type="NCBIfam" id="TIGR02614">
    <property type="entry name" value="ftsW"/>
    <property type="match status" value="1"/>
</dbReference>
<dbReference type="InterPro" id="IPR001182">
    <property type="entry name" value="FtsW/RodA"/>
</dbReference>
<evidence type="ECO:0000256" key="14">
    <source>
        <dbReference type="ARBA" id="ARBA00032370"/>
    </source>
</evidence>
<dbReference type="EC" id="2.4.99.28" evidence="19"/>
<evidence type="ECO:0000256" key="15">
    <source>
        <dbReference type="ARBA" id="ARBA00033270"/>
    </source>
</evidence>
<gene>
    <name evidence="22" type="primary">ftsW</name>
    <name evidence="22" type="ORF">COT25_00185</name>
</gene>
<dbReference type="GO" id="GO:0008360">
    <property type="term" value="P:regulation of cell shape"/>
    <property type="evidence" value="ECO:0007669"/>
    <property type="project" value="UniProtKB-KW"/>
</dbReference>
<evidence type="ECO:0000256" key="12">
    <source>
        <dbReference type="ARBA" id="ARBA00023306"/>
    </source>
</evidence>
<keyword evidence="7 21" id="KW-0812">Transmembrane</keyword>
<proteinExistence type="inferred from homology"/>
<evidence type="ECO:0000256" key="1">
    <source>
        <dbReference type="ARBA" id="ARBA00004651"/>
    </source>
</evidence>
<organism evidence="22 23">
    <name type="scientific">Candidatus Kerfeldbacteria bacterium CG08_land_8_20_14_0_20_42_7</name>
    <dbReference type="NCBI Taxonomy" id="2014245"/>
    <lineage>
        <taxon>Bacteria</taxon>
        <taxon>Candidatus Kerfeldiibacteriota</taxon>
    </lineage>
</organism>
<feature type="transmembrane region" description="Helical" evidence="21">
    <location>
        <begin position="12"/>
        <end position="32"/>
    </location>
</feature>
<evidence type="ECO:0000256" key="7">
    <source>
        <dbReference type="ARBA" id="ARBA00022692"/>
    </source>
</evidence>
<dbReference type="GO" id="GO:0032153">
    <property type="term" value="C:cell division site"/>
    <property type="evidence" value="ECO:0007669"/>
    <property type="project" value="TreeGrafter"/>
</dbReference>
<keyword evidence="8" id="KW-0133">Cell shape</keyword>
<comment type="catalytic activity">
    <reaction evidence="20">
        <text>[GlcNAc-(1-&gt;4)-Mur2Ac(oyl-L-Ala-gamma-D-Glu-L-Lys-D-Ala-D-Ala)](n)-di-trans,octa-cis-undecaprenyl diphosphate + beta-D-GlcNAc-(1-&gt;4)-Mur2Ac(oyl-L-Ala-gamma-D-Glu-L-Lys-D-Ala-D-Ala)-di-trans,octa-cis-undecaprenyl diphosphate = [GlcNAc-(1-&gt;4)-Mur2Ac(oyl-L-Ala-gamma-D-Glu-L-Lys-D-Ala-D-Ala)](n+1)-di-trans,octa-cis-undecaprenyl diphosphate + di-trans,octa-cis-undecaprenyl diphosphate + H(+)</text>
        <dbReference type="Rhea" id="RHEA:23708"/>
        <dbReference type="Rhea" id="RHEA-COMP:9602"/>
        <dbReference type="Rhea" id="RHEA-COMP:9603"/>
        <dbReference type="ChEBI" id="CHEBI:15378"/>
        <dbReference type="ChEBI" id="CHEBI:58405"/>
        <dbReference type="ChEBI" id="CHEBI:60033"/>
        <dbReference type="ChEBI" id="CHEBI:78435"/>
        <dbReference type="EC" id="2.4.99.28"/>
    </reaction>
</comment>
<keyword evidence="4" id="KW-0132">Cell division</keyword>
<dbReference type="PANTHER" id="PTHR30474:SF2">
    <property type="entry name" value="PEPTIDOGLYCAN GLYCOSYLTRANSFERASE FTSW-RELATED"/>
    <property type="match status" value="1"/>
</dbReference>
<feature type="transmembrane region" description="Helical" evidence="21">
    <location>
        <begin position="314"/>
        <end position="336"/>
    </location>
</feature>
<dbReference type="GO" id="GO:0009252">
    <property type="term" value="P:peptidoglycan biosynthetic process"/>
    <property type="evidence" value="ECO:0007669"/>
    <property type="project" value="UniProtKB-KW"/>
</dbReference>
<feature type="transmembrane region" description="Helical" evidence="21">
    <location>
        <begin position="80"/>
        <end position="100"/>
    </location>
</feature>
<dbReference type="GO" id="GO:0051301">
    <property type="term" value="P:cell division"/>
    <property type="evidence" value="ECO:0007669"/>
    <property type="project" value="UniProtKB-KW"/>
</dbReference>
<comment type="subcellular location">
    <subcellularLocation>
        <location evidence="1">Cell membrane</location>
        <topology evidence="1">Multi-pass membrane protein</topology>
    </subcellularLocation>
</comment>
<dbReference type="EMBL" id="PEXV01000008">
    <property type="protein sequence ID" value="PIS41981.1"/>
    <property type="molecule type" value="Genomic_DNA"/>
</dbReference>
<keyword evidence="3" id="KW-1003">Cell membrane</keyword>
<dbReference type="Proteomes" id="UP000228711">
    <property type="component" value="Unassembled WGS sequence"/>
</dbReference>
<keyword evidence="9" id="KW-0573">Peptidoglycan synthesis</keyword>
<comment type="similarity">
    <text evidence="16">Belongs to the SEDS family. FtsW subfamily.</text>
</comment>
<dbReference type="GO" id="GO:0015648">
    <property type="term" value="F:lipid-linked peptidoglycan transporter activity"/>
    <property type="evidence" value="ECO:0007669"/>
    <property type="project" value="TreeGrafter"/>
</dbReference>
<dbReference type="GO" id="GO:0008955">
    <property type="term" value="F:peptidoglycan glycosyltransferase activity"/>
    <property type="evidence" value="ECO:0007669"/>
    <property type="project" value="UniProtKB-EC"/>
</dbReference>
<dbReference type="GO" id="GO:0071555">
    <property type="term" value="P:cell wall organization"/>
    <property type="evidence" value="ECO:0007669"/>
    <property type="project" value="UniProtKB-KW"/>
</dbReference>
<dbReference type="AlphaFoldDB" id="A0A2H0YU06"/>
<feature type="transmembrane region" description="Helical" evidence="21">
    <location>
        <begin position="268"/>
        <end position="293"/>
    </location>
</feature>
<dbReference type="InterPro" id="IPR013437">
    <property type="entry name" value="FtsW"/>
</dbReference>
<accession>A0A2H0YU06</accession>
<evidence type="ECO:0000256" key="9">
    <source>
        <dbReference type="ARBA" id="ARBA00022984"/>
    </source>
</evidence>
<keyword evidence="10 21" id="KW-1133">Transmembrane helix</keyword>
<dbReference type="Pfam" id="PF01098">
    <property type="entry name" value="FTSW_RODA_SPOVE"/>
    <property type="match status" value="1"/>
</dbReference>
<evidence type="ECO:0000256" key="11">
    <source>
        <dbReference type="ARBA" id="ARBA00023136"/>
    </source>
</evidence>
<evidence type="ECO:0000256" key="5">
    <source>
        <dbReference type="ARBA" id="ARBA00022676"/>
    </source>
</evidence>
<feature type="transmembrane region" description="Helical" evidence="21">
    <location>
        <begin position="151"/>
        <end position="184"/>
    </location>
</feature>
<feature type="transmembrane region" description="Helical" evidence="21">
    <location>
        <begin position="190"/>
        <end position="209"/>
    </location>
</feature>
<comment type="caution">
    <text evidence="22">The sequence shown here is derived from an EMBL/GenBank/DDBJ whole genome shotgun (WGS) entry which is preliminary data.</text>
</comment>
<dbReference type="PANTHER" id="PTHR30474">
    <property type="entry name" value="CELL CYCLE PROTEIN"/>
    <property type="match status" value="1"/>
</dbReference>
<keyword evidence="11 21" id="KW-0472">Membrane</keyword>
<evidence type="ECO:0000256" key="19">
    <source>
        <dbReference type="ARBA" id="ARBA00044770"/>
    </source>
</evidence>
<evidence type="ECO:0000256" key="6">
    <source>
        <dbReference type="ARBA" id="ARBA00022679"/>
    </source>
</evidence>
<keyword evidence="6" id="KW-0808">Transferase</keyword>
<sequence length="369" mass="39717">MKKYLSSGSVDYVLLGTVILLCVFGLLMLTSAGSPLGFQKFGDSYHFIKQQLISFVIGMTLMVVMMNVDYKSLKKYSVHLLLVSIILLFSVFIPGIGASLLGGSRWISIGGAVFQPSELAKLSFIIYLAAWLESQKGKSGEIAKRSLYQFGILLAIVAGLIIAQPDMGTMSVVAIVAGVVLFSSGVDMKYIFSLIGVGGAIFLLLIKLAPYRLQRLTAFLNPENDIRGIGYHVYQSLIAIGSGGFFGVGLGKSRQKFNYLPEAAGDSIFAVIAEELGFLLSTLLVLTFLLLFIRGIRIARRAQDEFGKLLVTGIIAWIVLQAFMNIAALSSLIPLTGIPLPFISYGGSSLIITLAAVGIVLNVSKQGKH</sequence>
<evidence type="ECO:0000256" key="18">
    <source>
        <dbReference type="ARBA" id="ARBA00041418"/>
    </source>
</evidence>
<reference evidence="23" key="1">
    <citation type="submission" date="2017-09" db="EMBL/GenBank/DDBJ databases">
        <title>Depth-based differentiation of microbial function through sediment-hosted aquifers and enrichment of novel symbionts in the deep terrestrial subsurface.</title>
        <authorList>
            <person name="Probst A.J."/>
            <person name="Ladd B."/>
            <person name="Jarett J.K."/>
            <person name="Geller-Mcgrath D.E."/>
            <person name="Sieber C.M.K."/>
            <person name="Emerson J.B."/>
            <person name="Anantharaman K."/>
            <person name="Thomas B.C."/>
            <person name="Malmstrom R."/>
            <person name="Stieglmeier M."/>
            <person name="Klingl A."/>
            <person name="Woyke T."/>
            <person name="Ryan C.M."/>
            <person name="Banfield J.F."/>
        </authorList>
    </citation>
    <scope>NUCLEOTIDE SEQUENCE [LARGE SCALE GENOMIC DNA]</scope>
</reference>
<evidence type="ECO:0000256" key="3">
    <source>
        <dbReference type="ARBA" id="ARBA00022475"/>
    </source>
</evidence>
<dbReference type="GO" id="GO:0005886">
    <property type="term" value="C:plasma membrane"/>
    <property type="evidence" value="ECO:0007669"/>
    <property type="project" value="UniProtKB-SubCell"/>
</dbReference>
<keyword evidence="5" id="KW-0328">Glycosyltransferase</keyword>
<evidence type="ECO:0000313" key="23">
    <source>
        <dbReference type="Proteomes" id="UP000228711"/>
    </source>
</evidence>
<feature type="transmembrane region" description="Helical" evidence="21">
    <location>
        <begin position="342"/>
        <end position="363"/>
    </location>
</feature>
<keyword evidence="13" id="KW-0961">Cell wall biogenesis/degradation</keyword>
<evidence type="ECO:0000256" key="2">
    <source>
        <dbReference type="ARBA" id="ARBA00004752"/>
    </source>
</evidence>
<evidence type="ECO:0000256" key="17">
    <source>
        <dbReference type="ARBA" id="ARBA00041185"/>
    </source>
</evidence>
<evidence type="ECO:0000256" key="8">
    <source>
        <dbReference type="ARBA" id="ARBA00022960"/>
    </source>
</evidence>
<comment type="pathway">
    <text evidence="2">Cell wall biogenesis; peptidoglycan biosynthesis.</text>
</comment>
<feature type="transmembrane region" description="Helical" evidence="21">
    <location>
        <begin position="52"/>
        <end position="68"/>
    </location>
</feature>
<name>A0A2H0YU06_9BACT</name>
<evidence type="ECO:0000256" key="10">
    <source>
        <dbReference type="ARBA" id="ARBA00022989"/>
    </source>
</evidence>
<feature type="transmembrane region" description="Helical" evidence="21">
    <location>
        <begin position="106"/>
        <end position="130"/>
    </location>
</feature>
<evidence type="ECO:0000256" key="4">
    <source>
        <dbReference type="ARBA" id="ARBA00022618"/>
    </source>
</evidence>
<evidence type="ECO:0000256" key="13">
    <source>
        <dbReference type="ARBA" id="ARBA00023316"/>
    </source>
</evidence>